<reference evidence="2" key="1">
    <citation type="journal article" date="2024" name="Front. Bioeng. Biotechnol.">
        <title>Genome-scale model development and genomic sequencing of the oleaginous clade Lipomyces.</title>
        <authorList>
            <person name="Czajka J.J."/>
            <person name="Han Y."/>
            <person name="Kim J."/>
            <person name="Mondo S.J."/>
            <person name="Hofstad B.A."/>
            <person name="Robles A."/>
            <person name="Haridas S."/>
            <person name="Riley R."/>
            <person name="LaButti K."/>
            <person name="Pangilinan J."/>
            <person name="Andreopoulos W."/>
            <person name="Lipzen A."/>
            <person name="Yan J."/>
            <person name="Wang M."/>
            <person name="Ng V."/>
            <person name="Grigoriev I.V."/>
            <person name="Spatafora J.W."/>
            <person name="Magnuson J.K."/>
            <person name="Baker S.E."/>
            <person name="Pomraning K.R."/>
        </authorList>
    </citation>
    <scope>NUCLEOTIDE SEQUENCE [LARGE SCALE GENOMIC DNA]</scope>
    <source>
        <strain evidence="2">CBS 10300</strain>
    </source>
</reference>
<keyword evidence="2" id="KW-1185">Reference proteome</keyword>
<gene>
    <name evidence="1" type="ORF">V1517DRAFT_323030</name>
</gene>
<accession>A0ACC3TNQ1</accession>
<comment type="caution">
    <text evidence="1">The sequence shown here is derived from an EMBL/GenBank/DDBJ whole genome shotgun (WGS) entry which is preliminary data.</text>
</comment>
<name>A0ACC3TNQ1_9ASCO</name>
<sequence>MRETMGNEDKPASHYDKDEPEESTTTIGELSSAEIEALLNIKPGRIEQERPMPLFQICLQTCMFHANRILDIGDIPYDIIKPVLSRMGPSQLLAVEQNSPHIQPESDELWESILRHTFSEQEVQELKVRKKGDVRQQYYSLLDARRQRLKKTSEKVKAQYEALEREKAQKRIVTLDIFEDPMEAQRRKKRLLQQSSASALKKMSVVKRARIESMSNPIFSSDNIKITSTSTPTIEPMSHEEAERRRQERLNQRISEKQKHPKSCEISSSAATLPKAPMKVSAQTGQSQPQLSFFSGLSSRKSKLQPQTTTRDARQVASPLLPSKRVRKGP</sequence>
<organism evidence="1 2">
    <name type="scientific">Lipomyces orientalis</name>
    <dbReference type="NCBI Taxonomy" id="1233043"/>
    <lineage>
        <taxon>Eukaryota</taxon>
        <taxon>Fungi</taxon>
        <taxon>Dikarya</taxon>
        <taxon>Ascomycota</taxon>
        <taxon>Saccharomycotina</taxon>
        <taxon>Lipomycetes</taxon>
        <taxon>Lipomycetales</taxon>
        <taxon>Lipomycetaceae</taxon>
        <taxon>Lipomyces</taxon>
    </lineage>
</organism>
<dbReference type="EMBL" id="MU970075">
    <property type="protein sequence ID" value="KAK9322511.1"/>
    <property type="molecule type" value="Genomic_DNA"/>
</dbReference>
<dbReference type="Proteomes" id="UP001489719">
    <property type="component" value="Unassembled WGS sequence"/>
</dbReference>
<evidence type="ECO:0000313" key="1">
    <source>
        <dbReference type="EMBL" id="KAK9322511.1"/>
    </source>
</evidence>
<proteinExistence type="predicted"/>
<protein>
    <submittedName>
        <fullName evidence="1">RNA polymerase II transcription factor SIII subunit A-domain-containing protein</fullName>
    </submittedName>
</protein>
<evidence type="ECO:0000313" key="2">
    <source>
        <dbReference type="Proteomes" id="UP001489719"/>
    </source>
</evidence>